<gene>
    <name evidence="1" type="ORF">WG900_16245</name>
</gene>
<organism evidence="1 2">
    <name type="scientific">Novosphingobium aquae</name>
    <dbReference type="NCBI Taxonomy" id="3133435"/>
    <lineage>
        <taxon>Bacteria</taxon>
        <taxon>Pseudomonadati</taxon>
        <taxon>Pseudomonadota</taxon>
        <taxon>Alphaproteobacteria</taxon>
        <taxon>Sphingomonadales</taxon>
        <taxon>Sphingomonadaceae</taxon>
        <taxon>Novosphingobium</taxon>
    </lineage>
</organism>
<reference evidence="1 2" key="1">
    <citation type="submission" date="2024-03" db="EMBL/GenBank/DDBJ databases">
        <authorList>
            <person name="Jo J.-H."/>
        </authorList>
    </citation>
    <scope>NUCLEOTIDE SEQUENCE [LARGE SCALE GENOMIC DNA]</scope>
    <source>
        <strain evidence="1 2">AS3R-12</strain>
    </source>
</reference>
<dbReference type="Proteomes" id="UP001379235">
    <property type="component" value="Unassembled WGS sequence"/>
</dbReference>
<protein>
    <submittedName>
        <fullName evidence="1">Uncharacterized protein</fullName>
    </submittedName>
</protein>
<proteinExistence type="predicted"/>
<keyword evidence="2" id="KW-1185">Reference proteome</keyword>
<comment type="caution">
    <text evidence="1">The sequence shown here is derived from an EMBL/GenBank/DDBJ whole genome shotgun (WGS) entry which is preliminary data.</text>
</comment>
<dbReference type="EMBL" id="JBBHJY010000009">
    <property type="protein sequence ID" value="MEJ6011465.1"/>
    <property type="molecule type" value="Genomic_DNA"/>
</dbReference>
<sequence>MATTNPAELAVDQVVKWIDLYLTELAALEVAAMGGPADTLLHIHGEQVAASTIRLALESRAYLLDLASSVSDGVQ</sequence>
<accession>A0ABU8SCF2</accession>
<name>A0ABU8SCF2_9SPHN</name>
<evidence type="ECO:0000313" key="2">
    <source>
        <dbReference type="Proteomes" id="UP001379235"/>
    </source>
</evidence>
<dbReference type="RefSeq" id="WP_339968747.1">
    <property type="nucleotide sequence ID" value="NZ_JBBHJY010000009.1"/>
</dbReference>
<evidence type="ECO:0000313" key="1">
    <source>
        <dbReference type="EMBL" id="MEJ6011465.1"/>
    </source>
</evidence>